<dbReference type="EMBL" id="LAZR01003574">
    <property type="protein sequence ID" value="KKN16863.1"/>
    <property type="molecule type" value="Genomic_DNA"/>
</dbReference>
<proteinExistence type="predicted"/>
<reference evidence="2" key="1">
    <citation type="journal article" date="2015" name="Nature">
        <title>Complex archaea that bridge the gap between prokaryotes and eukaryotes.</title>
        <authorList>
            <person name="Spang A."/>
            <person name="Saw J.H."/>
            <person name="Jorgensen S.L."/>
            <person name="Zaremba-Niedzwiedzka K."/>
            <person name="Martijn J."/>
            <person name="Lind A.E."/>
            <person name="van Eijk R."/>
            <person name="Schleper C."/>
            <person name="Guy L."/>
            <person name="Ettema T.J."/>
        </authorList>
    </citation>
    <scope>NUCLEOTIDE SEQUENCE</scope>
</reference>
<gene>
    <name evidence="2" type="ORF">LCGC14_0971660</name>
</gene>
<comment type="caution">
    <text evidence="2">The sequence shown here is derived from an EMBL/GenBank/DDBJ whole genome shotgun (WGS) entry which is preliminary data.</text>
</comment>
<name>A0A0F9RHW5_9ZZZZ</name>
<protein>
    <recommendedName>
        <fullName evidence="1">Cyclin-like domain-containing protein</fullName>
    </recommendedName>
</protein>
<evidence type="ECO:0000313" key="2">
    <source>
        <dbReference type="EMBL" id="KKN16863.1"/>
    </source>
</evidence>
<dbReference type="GO" id="GO:0017025">
    <property type="term" value="F:TBP-class protein binding"/>
    <property type="evidence" value="ECO:0007669"/>
    <property type="project" value="InterPro"/>
</dbReference>
<dbReference type="InterPro" id="IPR013763">
    <property type="entry name" value="Cyclin-like_dom"/>
</dbReference>
<evidence type="ECO:0000259" key="1">
    <source>
        <dbReference type="SMART" id="SM00385"/>
    </source>
</evidence>
<dbReference type="AlphaFoldDB" id="A0A0F9RHW5"/>
<accession>A0A0F9RHW5</accession>
<dbReference type="InterPro" id="IPR013150">
    <property type="entry name" value="TFIIB_cyclin"/>
</dbReference>
<dbReference type="SUPFAM" id="SSF47954">
    <property type="entry name" value="Cyclin-like"/>
    <property type="match status" value="1"/>
</dbReference>
<dbReference type="Pfam" id="PF00382">
    <property type="entry name" value="TFIIB"/>
    <property type="match status" value="1"/>
</dbReference>
<feature type="non-terminal residue" evidence="2">
    <location>
        <position position="1"/>
    </location>
</feature>
<dbReference type="InterPro" id="IPR036915">
    <property type="entry name" value="Cyclin-like_sf"/>
</dbReference>
<sequence length="757" mass="88994">SSFYKLASKIKPIIDSKISHNFLGNLNKIDIAEFEDWLKLLQKKLHTDESYLNHFKCFLLWLIKIVIKLISEMWDMKNIPIFHSTILKDLKNYNFSFATIEEDIRVETNDIPAKNNIINSETRFTLKIKKLQGFLTYYIENYNNIYSKRFKNLDLNRSKVVTHQVYIELARKIIQNGQIPCIVYEICDDKKGWIRIGWSSHSPDERMKWYLNKSFSPSLPPDMANIYYEMAKNGSKRQAQARFDMRVRYVFPTKGEALIMEEFLTIFRNRANNPSGYDLTINNEYNKIVGELFKRHIGGRFPSGSLNPKWRDVPPIPLADAILEGSEMNELESLFSVSAKTIRRRFRAYGYGVKDIYDLKDARAFLLKPIIIEGFKKGLNQKNFFKNCRNEGIGIFDRFKFVLNKFNDRGAFFRRMLDQIWDTSKHKEARHLVIADYILSVITRPDITPGDAEAELKKFIKFKYRGEFAQICNNAFGIDFRGKRDDLFKPIIEKLALENKNEPKIQLRIAIGLGICKENDPVDIRDRASHWVASYVKRNYGIRPRMLPQYLHPGLSEYSSLKHQVFKYMDDHPKAKPMEVKENMESMNIATIRGYVKLWRKENWEKIKAPLNPYDLIPKYIEKLGVDKEIKVLTIKFLETFQSRKKIGNRNLKGLVAAALYLACFVKEKSVSKMSLEKCVGVSSVTIRKRIKELMDCIDKNNFSKLPRDVPLKPQVFKYLNNHPSARVNEVINLFKEENEDTILRYYQEWRIKRRLK</sequence>
<feature type="domain" description="Cyclin-like" evidence="1">
    <location>
        <begin position="615"/>
        <end position="696"/>
    </location>
</feature>
<organism evidence="2">
    <name type="scientific">marine sediment metagenome</name>
    <dbReference type="NCBI Taxonomy" id="412755"/>
    <lineage>
        <taxon>unclassified sequences</taxon>
        <taxon>metagenomes</taxon>
        <taxon>ecological metagenomes</taxon>
    </lineage>
</organism>
<dbReference type="Gene3D" id="1.10.472.10">
    <property type="entry name" value="Cyclin-like"/>
    <property type="match status" value="1"/>
</dbReference>
<dbReference type="SMART" id="SM00385">
    <property type="entry name" value="CYCLIN"/>
    <property type="match status" value="1"/>
</dbReference>